<organism evidence="2 3">
    <name type="scientific">Clostridium kluyveri</name>
    <dbReference type="NCBI Taxonomy" id="1534"/>
    <lineage>
        <taxon>Bacteria</taxon>
        <taxon>Bacillati</taxon>
        <taxon>Bacillota</taxon>
        <taxon>Clostridia</taxon>
        <taxon>Eubacteriales</taxon>
        <taxon>Clostridiaceae</taxon>
        <taxon>Clostridium</taxon>
    </lineage>
</organism>
<protein>
    <submittedName>
        <fullName evidence="2">Uncharacterized protein</fullName>
    </submittedName>
</protein>
<accession>A0A1L5FCT9</accession>
<dbReference type="AlphaFoldDB" id="A0A1L5FCT9"/>
<feature type="transmembrane region" description="Helical" evidence="1">
    <location>
        <begin position="193"/>
        <end position="214"/>
    </location>
</feature>
<keyword evidence="1" id="KW-1133">Transmembrane helix</keyword>
<evidence type="ECO:0000313" key="2">
    <source>
        <dbReference type="EMBL" id="APM40828.1"/>
    </source>
</evidence>
<gene>
    <name evidence="2" type="ORF">BS101_20005</name>
</gene>
<dbReference type="RefSeq" id="WP_073540386.1">
    <property type="nucleotide sequence ID" value="NZ_CP018335.1"/>
</dbReference>
<evidence type="ECO:0000256" key="1">
    <source>
        <dbReference type="SAM" id="Phobius"/>
    </source>
</evidence>
<sequence length="276" mass="31840">MIRRLIKLNLKGTNNKIHILILIISSIMITFMNLGILAIPHEGYLCMGDILIQTFGGLTSDFDLTKDIMSFILWAIPNVLVIYLIDICVMHKLRESTILVLPKVKSKLKWLIAFDSTIAIVVIKYYLILVFSSLLIIFMKMNFNAFRNCNVIMNNFNSLNVSLNQYLVLVYIIILNILTIISVLFFMNNLYYIFFNSNEASIIGLLFCIVSVNITKLDLLNKFTLMNHGMLRRHDMFKLGFKGFNIGNSIFYLITFLTINFIIGILIIKKRDLNNI</sequence>
<keyword evidence="1" id="KW-0812">Transmembrane</keyword>
<name>A0A1L5FCT9_CLOKL</name>
<feature type="transmembrane region" description="Helical" evidence="1">
    <location>
        <begin position="110"/>
        <end position="138"/>
    </location>
</feature>
<feature type="transmembrane region" description="Helical" evidence="1">
    <location>
        <begin position="166"/>
        <end position="186"/>
    </location>
</feature>
<dbReference type="OrthoDB" id="1912676at2"/>
<evidence type="ECO:0000313" key="3">
    <source>
        <dbReference type="Proteomes" id="UP000184604"/>
    </source>
</evidence>
<reference evidence="2 3" key="1">
    <citation type="submission" date="2016-12" db="EMBL/GenBank/DDBJ databases">
        <title>Complete genome sequence of Clostridium kluyveri JZZ isolated from the pit mud of a Chinese flavor liquor-making factory.</title>
        <authorList>
            <person name="Wang Y."/>
        </authorList>
    </citation>
    <scope>NUCLEOTIDE SEQUENCE [LARGE SCALE GENOMIC DNA]</scope>
    <source>
        <strain evidence="2 3">JZZ</strain>
    </source>
</reference>
<feature type="transmembrane region" description="Helical" evidence="1">
    <location>
        <begin position="68"/>
        <end position="89"/>
    </location>
</feature>
<feature type="transmembrane region" description="Helical" evidence="1">
    <location>
        <begin position="249"/>
        <end position="268"/>
    </location>
</feature>
<proteinExistence type="predicted"/>
<keyword evidence="1" id="KW-0472">Membrane</keyword>
<feature type="transmembrane region" description="Helical" evidence="1">
    <location>
        <begin position="20"/>
        <end position="39"/>
    </location>
</feature>
<dbReference type="EMBL" id="CP018335">
    <property type="protein sequence ID" value="APM40828.1"/>
    <property type="molecule type" value="Genomic_DNA"/>
</dbReference>
<dbReference type="Proteomes" id="UP000184604">
    <property type="component" value="Chromosome"/>
</dbReference>